<feature type="transmembrane region" description="Helical" evidence="1">
    <location>
        <begin position="42"/>
        <end position="65"/>
    </location>
</feature>
<keyword evidence="3" id="KW-1185">Reference proteome</keyword>
<organism evidence="2 3">
    <name type="scientific">Tateyamaria omphalii</name>
    <dbReference type="NCBI Taxonomy" id="299262"/>
    <lineage>
        <taxon>Bacteria</taxon>
        <taxon>Pseudomonadati</taxon>
        <taxon>Pseudomonadota</taxon>
        <taxon>Alphaproteobacteria</taxon>
        <taxon>Rhodobacterales</taxon>
        <taxon>Roseobacteraceae</taxon>
        <taxon>Tateyamaria</taxon>
    </lineage>
</organism>
<proteinExistence type="predicted"/>
<name>A0A1P8N0C9_9RHOB</name>
<dbReference type="KEGG" id="tom:BWR18_08510"/>
<sequence length="236" mass="26716">MMRRLALILFAGLALVLVVATGLAIAGVWPWIDLPVMWDGVHVAQAGMLTQIGLTIFAVSLCFFLPTNARILQLENSHRQFSVGVDDITRAYHAAHHADRDGVFTLGDAFESTRDRLAHLRDHPDLGTLEPELLELAAKMSHISRDLAETYSTEKVERARSFLTQRQFEIAQFNDRLEQAKAIHGEFSTWINRLDLEENVARAQLERLLDEMERLLPELNQPAKPSKVTQLPMRVE</sequence>
<keyword evidence="1" id="KW-0472">Membrane</keyword>
<dbReference type="AlphaFoldDB" id="A0A1P8N0C9"/>
<reference evidence="2 3" key="1">
    <citation type="submission" date="2017-01" db="EMBL/GenBank/DDBJ databases">
        <title>Complete genome of Tateyamaria omphalii DOK1-4 isolated from seawater in Dokdo.</title>
        <authorList>
            <person name="Kim J.H."/>
            <person name="Chi W.-J."/>
        </authorList>
    </citation>
    <scope>NUCLEOTIDE SEQUENCE [LARGE SCALE GENOMIC DNA]</scope>
    <source>
        <strain evidence="2 3">DOK1-4</strain>
    </source>
</reference>
<dbReference type="RefSeq" id="WP_076630204.1">
    <property type="nucleotide sequence ID" value="NZ_CP019312.1"/>
</dbReference>
<dbReference type="OrthoDB" id="7863443at2"/>
<dbReference type="Proteomes" id="UP000186336">
    <property type="component" value="Chromosome"/>
</dbReference>
<keyword evidence="1" id="KW-0812">Transmembrane</keyword>
<accession>A0A1P8N0C9</accession>
<gene>
    <name evidence="2" type="ORF">BWR18_08510</name>
</gene>
<protein>
    <submittedName>
        <fullName evidence="2">DNA repair protein</fullName>
    </submittedName>
</protein>
<evidence type="ECO:0000256" key="1">
    <source>
        <dbReference type="SAM" id="Phobius"/>
    </source>
</evidence>
<dbReference type="EMBL" id="CP019312">
    <property type="protein sequence ID" value="APX13774.1"/>
    <property type="molecule type" value="Genomic_DNA"/>
</dbReference>
<dbReference type="STRING" id="299262.BWR18_08510"/>
<evidence type="ECO:0000313" key="2">
    <source>
        <dbReference type="EMBL" id="APX13774.1"/>
    </source>
</evidence>
<keyword evidence="1" id="KW-1133">Transmembrane helix</keyword>
<evidence type="ECO:0000313" key="3">
    <source>
        <dbReference type="Proteomes" id="UP000186336"/>
    </source>
</evidence>